<name>A0ACC1I8A0_9FUNG</name>
<keyword evidence="1" id="KW-0648">Protein biosynthesis</keyword>
<evidence type="ECO:0000313" key="1">
    <source>
        <dbReference type="EMBL" id="KAJ1889735.1"/>
    </source>
</evidence>
<dbReference type="Proteomes" id="UP001150581">
    <property type="component" value="Unassembled WGS sequence"/>
</dbReference>
<comment type="caution">
    <text evidence="1">The sequence shown here is derived from an EMBL/GenBank/DDBJ whole genome shotgun (WGS) entry which is preliminary data.</text>
</comment>
<evidence type="ECO:0000313" key="2">
    <source>
        <dbReference type="Proteomes" id="UP001150581"/>
    </source>
</evidence>
<proteinExistence type="predicted"/>
<protein>
    <submittedName>
        <fullName evidence="1">Translation elongation factor activity protein</fullName>
    </submittedName>
</protein>
<keyword evidence="2" id="KW-1185">Reference proteome</keyword>
<reference evidence="1" key="1">
    <citation type="submission" date="2022-07" db="EMBL/GenBank/DDBJ databases">
        <title>Phylogenomic reconstructions and comparative analyses of Kickxellomycotina fungi.</title>
        <authorList>
            <person name="Reynolds N.K."/>
            <person name="Stajich J.E."/>
            <person name="Barry K."/>
            <person name="Grigoriev I.V."/>
            <person name="Crous P."/>
            <person name="Smith M.E."/>
        </authorList>
    </citation>
    <scope>NUCLEOTIDE SEQUENCE</scope>
    <source>
        <strain evidence="1">Benny 63K</strain>
    </source>
</reference>
<accession>A0ACC1I8A0</accession>
<organism evidence="1 2">
    <name type="scientific">Kickxella alabastrina</name>
    <dbReference type="NCBI Taxonomy" id="61397"/>
    <lineage>
        <taxon>Eukaryota</taxon>
        <taxon>Fungi</taxon>
        <taxon>Fungi incertae sedis</taxon>
        <taxon>Zoopagomycota</taxon>
        <taxon>Kickxellomycotina</taxon>
        <taxon>Kickxellomycetes</taxon>
        <taxon>Kickxellales</taxon>
        <taxon>Kickxellaceae</taxon>
        <taxon>Kickxella</taxon>
    </lineage>
</organism>
<gene>
    <name evidence="1" type="primary">eef1g_2</name>
    <name evidence="1" type="ORF">LPJ66_007872</name>
</gene>
<keyword evidence="1" id="KW-0251">Elongation factor</keyword>
<sequence length="196" mass="21849">MSFGTIIGPVESTRNYKACIVAALAGLDLATTPAFQMGVDNKTPEYLAKYPAGKVPVFEGADGFSLTDSSAIAYYTALKAGSESTLLGQTAEETAEILQYILFAEGDYTPVMAGVLYPLLGYMKFFKPAHQQFEEQFFRFLDVLNTQLINRTFLVGERITVADVVVACDLMMAYKLYLTSEDRKKYRNLTRYFKTI</sequence>
<feature type="non-terminal residue" evidence="1">
    <location>
        <position position="196"/>
    </location>
</feature>
<dbReference type="EMBL" id="JANBPG010001485">
    <property type="protein sequence ID" value="KAJ1889735.1"/>
    <property type="molecule type" value="Genomic_DNA"/>
</dbReference>